<dbReference type="Pfam" id="PF14559">
    <property type="entry name" value="TPR_19"/>
    <property type="match status" value="1"/>
</dbReference>
<gene>
    <name evidence="5" type="ORF">NYP16_05380</name>
</gene>
<dbReference type="PANTHER" id="PTHR44858:SF1">
    <property type="entry name" value="UDP-N-ACETYLGLUCOSAMINE--PEPTIDE N-ACETYLGLUCOSAMINYLTRANSFERASE SPINDLY-RELATED"/>
    <property type="match status" value="1"/>
</dbReference>
<evidence type="ECO:0000256" key="2">
    <source>
        <dbReference type="ARBA" id="ARBA00022803"/>
    </source>
</evidence>
<dbReference type="PANTHER" id="PTHR44858">
    <property type="entry name" value="TETRATRICOPEPTIDE REPEAT PROTEIN 6"/>
    <property type="match status" value="1"/>
</dbReference>
<dbReference type="InterPro" id="IPR019734">
    <property type="entry name" value="TPR_rpt"/>
</dbReference>
<feature type="repeat" description="TPR" evidence="3">
    <location>
        <begin position="491"/>
        <end position="524"/>
    </location>
</feature>
<protein>
    <submittedName>
        <fullName evidence="5">Tetratricopeptide repeat protein</fullName>
    </submittedName>
</protein>
<keyword evidence="4" id="KW-0732">Signal</keyword>
<evidence type="ECO:0000313" key="6">
    <source>
        <dbReference type="Proteomes" id="UP001141619"/>
    </source>
</evidence>
<organism evidence="5 6">
    <name type="scientific">Govanella unica</name>
    <dbReference type="NCBI Taxonomy" id="2975056"/>
    <lineage>
        <taxon>Bacteria</taxon>
        <taxon>Pseudomonadati</taxon>
        <taxon>Pseudomonadota</taxon>
        <taxon>Alphaproteobacteria</taxon>
        <taxon>Emcibacterales</taxon>
        <taxon>Govanellaceae</taxon>
        <taxon>Govanella</taxon>
    </lineage>
</organism>
<keyword evidence="1" id="KW-0677">Repeat</keyword>
<dbReference type="SUPFAM" id="SSF48452">
    <property type="entry name" value="TPR-like"/>
    <property type="match status" value="3"/>
</dbReference>
<name>A0A9X3TXB8_9PROT</name>
<proteinExistence type="predicted"/>
<feature type="repeat" description="TPR" evidence="3">
    <location>
        <begin position="383"/>
        <end position="416"/>
    </location>
</feature>
<feature type="repeat" description="TPR" evidence="3">
    <location>
        <begin position="50"/>
        <end position="83"/>
    </location>
</feature>
<evidence type="ECO:0000256" key="3">
    <source>
        <dbReference type="PROSITE-ProRule" id="PRU00339"/>
    </source>
</evidence>
<sequence length="583" mass="64207">MTSRIPAARAVALVVATMLGATSACATSTQKPVPAVAQDNPQKQAEDSIAFGSYLAGQAARAQGDTDAAVRYFLDAIAADPDNLLLLQQGFALAISDGRYDEARTLGQRIVKTDADNSLVQFFLLLGDLKAGRYDRVLKELDKVPEAGLNKLVKPIVSAWTYAGVKKKDKALASLKPLEDTPPFLPFALNHRAFILDYLKDPEAEIAYKSGMAAEKFGSVRFVLAYASLLARAGRDYEAKDIITKGSERFEDSLSIAIAEQRLKAGTLKERVITTPAEGVAEAFYGAALALSQDGANGPGAFYLRLALYLQPDFDQATFMLARILEDEQENDSAFKLYQTIQDSSDLGTEARLREVWILEAKGDEAGALSRLEALVAAAPERADLVASLADLYRQRKDYPRAVAEYSRAIALTDPAEASRHWALYYARGMTYDQAKQWPQAEVDFRKALELQPNQADVLNYLGYSLVDRGERLNEAIDMITRAVAQRPNDGYIVDSLGWAEFTIGNYTQAADILERAVLMKPEDPTINEHLGDAYWQVGRKIEARFQWSHALTLNAPEDRVQAIKDKISNGMPKQPVKPSRKI</sequence>
<dbReference type="SMART" id="SM00028">
    <property type="entry name" value="TPR"/>
    <property type="match status" value="6"/>
</dbReference>
<evidence type="ECO:0000256" key="1">
    <source>
        <dbReference type="ARBA" id="ARBA00022737"/>
    </source>
</evidence>
<keyword evidence="2 3" id="KW-0802">TPR repeat</keyword>
<feature type="chain" id="PRO_5040754189" evidence="4">
    <location>
        <begin position="27"/>
        <end position="583"/>
    </location>
</feature>
<dbReference type="Gene3D" id="1.25.40.10">
    <property type="entry name" value="Tetratricopeptide repeat domain"/>
    <property type="match status" value="4"/>
</dbReference>
<feature type="repeat" description="TPR" evidence="3">
    <location>
        <begin position="422"/>
        <end position="455"/>
    </location>
</feature>
<keyword evidence="6" id="KW-1185">Reference proteome</keyword>
<reference evidence="5" key="1">
    <citation type="submission" date="2022-08" db="EMBL/GenBank/DDBJ databases">
        <authorList>
            <person name="Vandamme P."/>
            <person name="Hettiarachchi A."/>
            <person name="Peeters C."/>
            <person name="Cnockaert M."/>
            <person name="Carlier A."/>
        </authorList>
    </citation>
    <scope>NUCLEOTIDE SEQUENCE</scope>
    <source>
        <strain evidence="5">LMG 31809</strain>
    </source>
</reference>
<dbReference type="InterPro" id="IPR011990">
    <property type="entry name" value="TPR-like_helical_dom_sf"/>
</dbReference>
<evidence type="ECO:0000313" key="5">
    <source>
        <dbReference type="EMBL" id="MDA5193388.1"/>
    </source>
</evidence>
<dbReference type="EMBL" id="JANWOI010000002">
    <property type="protein sequence ID" value="MDA5193388.1"/>
    <property type="molecule type" value="Genomic_DNA"/>
</dbReference>
<reference evidence="5" key="2">
    <citation type="journal article" date="2023" name="Syst. Appl. Microbiol.">
        <title>Govania unica gen. nov., sp. nov., a rare biosphere bacterium that represents a novel family in the class Alphaproteobacteria.</title>
        <authorList>
            <person name="Vandamme P."/>
            <person name="Peeters C."/>
            <person name="Hettiarachchi A."/>
            <person name="Cnockaert M."/>
            <person name="Carlier A."/>
        </authorList>
    </citation>
    <scope>NUCLEOTIDE SEQUENCE</scope>
    <source>
        <strain evidence="5">LMG 31809</strain>
    </source>
</reference>
<dbReference type="Proteomes" id="UP001141619">
    <property type="component" value="Unassembled WGS sequence"/>
</dbReference>
<dbReference type="RefSeq" id="WP_274943090.1">
    <property type="nucleotide sequence ID" value="NZ_JANWOI010000002.1"/>
</dbReference>
<comment type="caution">
    <text evidence="5">The sequence shown here is derived from an EMBL/GenBank/DDBJ whole genome shotgun (WGS) entry which is preliminary data.</text>
</comment>
<dbReference type="InterPro" id="IPR050498">
    <property type="entry name" value="Ycf3"/>
</dbReference>
<dbReference type="AlphaFoldDB" id="A0A9X3TXB8"/>
<dbReference type="PROSITE" id="PS51257">
    <property type="entry name" value="PROKAR_LIPOPROTEIN"/>
    <property type="match status" value="1"/>
</dbReference>
<feature type="signal peptide" evidence="4">
    <location>
        <begin position="1"/>
        <end position="26"/>
    </location>
</feature>
<dbReference type="Pfam" id="PF00515">
    <property type="entry name" value="TPR_1"/>
    <property type="match status" value="1"/>
</dbReference>
<accession>A0A9X3TXB8</accession>
<evidence type="ECO:0000256" key="4">
    <source>
        <dbReference type="SAM" id="SignalP"/>
    </source>
</evidence>
<dbReference type="Pfam" id="PF13432">
    <property type="entry name" value="TPR_16"/>
    <property type="match status" value="2"/>
</dbReference>
<dbReference type="PROSITE" id="PS50005">
    <property type="entry name" value="TPR"/>
    <property type="match status" value="4"/>
</dbReference>